<evidence type="ECO:0000256" key="3">
    <source>
        <dbReference type="ARBA" id="ARBA00022475"/>
    </source>
</evidence>
<keyword evidence="7 11" id="KW-1133">Transmembrane helix</keyword>
<feature type="transmembrane region" description="Helical" evidence="11">
    <location>
        <begin position="689"/>
        <end position="715"/>
    </location>
</feature>
<evidence type="ECO:0000256" key="7">
    <source>
        <dbReference type="ARBA" id="ARBA00022989"/>
    </source>
</evidence>
<feature type="transmembrane region" description="Helical" evidence="11">
    <location>
        <begin position="626"/>
        <end position="646"/>
    </location>
</feature>
<dbReference type="SUPFAM" id="SSF53448">
    <property type="entry name" value="Nucleotide-diphospho-sugar transferases"/>
    <property type="match status" value="1"/>
</dbReference>
<feature type="compositionally biased region" description="Low complexity" evidence="10">
    <location>
        <begin position="404"/>
        <end position="422"/>
    </location>
</feature>
<keyword evidence="8 11" id="KW-0472">Membrane</keyword>
<dbReference type="GO" id="GO:0006031">
    <property type="term" value="P:chitin biosynthetic process"/>
    <property type="evidence" value="ECO:0007669"/>
    <property type="project" value="TreeGrafter"/>
</dbReference>
<keyword evidence="6 11" id="KW-0812">Transmembrane</keyword>
<feature type="transmembrane region" description="Helical" evidence="11">
    <location>
        <begin position="527"/>
        <end position="547"/>
    </location>
</feature>
<accession>A0A1V0SD60</accession>
<dbReference type="GO" id="GO:0004100">
    <property type="term" value="F:chitin synthase activity"/>
    <property type="evidence" value="ECO:0007669"/>
    <property type="project" value="UniProtKB-EC"/>
</dbReference>
<protein>
    <recommendedName>
        <fullName evidence="2">chitin synthase</fullName>
        <ecNumber evidence="2">2.4.1.16</ecNumber>
    </recommendedName>
</protein>
<feature type="transmembrane region" description="Helical" evidence="11">
    <location>
        <begin position="600"/>
        <end position="620"/>
    </location>
</feature>
<name>A0A1V0SD60_9VIRU</name>
<dbReference type="GO" id="GO:0071555">
    <property type="term" value="P:cell wall organization"/>
    <property type="evidence" value="ECO:0007669"/>
    <property type="project" value="UniProtKB-KW"/>
</dbReference>
<evidence type="ECO:0000256" key="2">
    <source>
        <dbReference type="ARBA" id="ARBA00012543"/>
    </source>
</evidence>
<keyword evidence="9" id="KW-0961">Cell wall biogenesis/degradation</keyword>
<feature type="transmembrane region" description="Helical" evidence="11">
    <location>
        <begin position="754"/>
        <end position="773"/>
    </location>
</feature>
<evidence type="ECO:0000256" key="5">
    <source>
        <dbReference type="ARBA" id="ARBA00022679"/>
    </source>
</evidence>
<evidence type="ECO:0000256" key="1">
    <source>
        <dbReference type="ARBA" id="ARBA00004651"/>
    </source>
</evidence>
<feature type="transmembrane region" description="Helical" evidence="11">
    <location>
        <begin position="567"/>
        <end position="588"/>
    </location>
</feature>
<proteinExistence type="predicted"/>
<dbReference type="InterPro" id="IPR004835">
    <property type="entry name" value="Chitin_synth"/>
</dbReference>
<feature type="transmembrane region" description="Helical" evidence="11">
    <location>
        <begin position="658"/>
        <end position="683"/>
    </location>
</feature>
<dbReference type="PANTHER" id="PTHR22914:SF9">
    <property type="entry name" value="CHITIN SYNTHASE 1"/>
    <property type="match status" value="1"/>
</dbReference>
<feature type="region of interest" description="Disordered" evidence="10">
    <location>
        <begin position="402"/>
        <end position="422"/>
    </location>
</feature>
<evidence type="ECO:0000256" key="8">
    <source>
        <dbReference type="ARBA" id="ARBA00023136"/>
    </source>
</evidence>
<evidence type="ECO:0000256" key="11">
    <source>
        <dbReference type="SAM" id="Phobius"/>
    </source>
</evidence>
<keyword evidence="5 12" id="KW-0808">Transferase</keyword>
<evidence type="ECO:0000256" key="9">
    <source>
        <dbReference type="ARBA" id="ARBA00023316"/>
    </source>
</evidence>
<dbReference type="PANTHER" id="PTHR22914">
    <property type="entry name" value="CHITIN SYNTHASE"/>
    <property type="match status" value="1"/>
</dbReference>
<evidence type="ECO:0000313" key="12">
    <source>
        <dbReference type="EMBL" id="ARF09660.1"/>
    </source>
</evidence>
<keyword evidence="4" id="KW-0328">Glycosyltransferase</keyword>
<sequence length="820" mass="92813">MELVTNCIPGTTNSTSLKINAWYDYKPEPNACYFGIDTNNNLQSDERDLPILIIGVCFYNETAVELRRTLVSLADQVAELQNFAICQVVFVSDGHRQMAKDTKEFFKHIFCSTSEHVTYWDNLMKALDDYCEEVDAANEDERRGTPIENAKKKPPHLTYVIQKISKKHRSRANVNIPGAKDGKYRSLPLSLIIKGLNRRKHNSQEWILDSFAKQAVIHKNENRNNDNNKYIFMSDCGTLYESQCLYRLVKYMEKHPQCVGCTGRQRVMTASEQDDIDEGIISVGKFFRIIQLADYEASYAIYTGAFSAAGCLPVLPGPCAMFRYSGLLSKRKFRALDPLEIELSKEIIGIRPSSSTIDLSSLGYTNEFSESTEIKSPRADIRNQSIFLPYSKQSNDLVEVVVAPSGGNSPQNSSSNLPSQLPLINDSPYQMGDGEDSDSQQIFSITLAGYDRHIESALEHYSHIVATPPEETDLIRENVKLAEDRIPSYAVVTHGKEGAYTTWVDGAVFKFQAETELRPFVLQRRRWINGAFLCYVWSTLSKPHLILESKHNFFRRFLIYLLYLSQLINYLLASISPSIFCAALYLALSSVFNVESYVPIIIIVLYTVIVLFFMWVHRYIVFVKPLFYLLVVANAIGMCLIIAGYIKECVRWNFFPPGIDNAIIQWCTVAIMSMPFIMAIVALDFKSLGYLLISCIPYWLFLPTLVGTFTIYALSRLSDTTWGNRVSAAGSSFKGASQKQVADLQADLSSNASVALVFISVANVIIEILVIYFRSNTWFIVGCIMTIFTTIIVQVLVSFIYFVIKHISFETCRQRGRARV</sequence>
<evidence type="ECO:0000256" key="6">
    <source>
        <dbReference type="ARBA" id="ARBA00022692"/>
    </source>
</evidence>
<dbReference type="EC" id="2.4.1.16" evidence="2"/>
<dbReference type="EMBL" id="KY684086">
    <property type="protein sequence ID" value="ARF09660.1"/>
    <property type="molecule type" value="Genomic_DNA"/>
</dbReference>
<organism evidence="12">
    <name type="scientific">Indivirus ILV1</name>
    <dbReference type="NCBI Taxonomy" id="1977633"/>
    <lineage>
        <taxon>Viruses</taxon>
        <taxon>Varidnaviria</taxon>
        <taxon>Bamfordvirae</taxon>
        <taxon>Nucleocytoviricota</taxon>
        <taxon>Megaviricetes</taxon>
        <taxon>Imitervirales</taxon>
        <taxon>Mimiviridae</taxon>
        <taxon>Klosneuvirinae</taxon>
        <taxon>Indivirus</taxon>
    </lineage>
</organism>
<dbReference type="InterPro" id="IPR029044">
    <property type="entry name" value="Nucleotide-diphossugar_trans"/>
</dbReference>
<comment type="subcellular location">
    <subcellularLocation>
        <location evidence="1">Cell membrane</location>
        <topology evidence="1">Multi-pass membrane protein</topology>
    </subcellularLocation>
</comment>
<evidence type="ECO:0000256" key="10">
    <source>
        <dbReference type="SAM" id="MobiDB-lite"/>
    </source>
</evidence>
<keyword evidence="3" id="KW-1003">Cell membrane</keyword>
<evidence type="ECO:0000256" key="4">
    <source>
        <dbReference type="ARBA" id="ARBA00022676"/>
    </source>
</evidence>
<feature type="transmembrane region" description="Helical" evidence="11">
    <location>
        <begin position="779"/>
        <end position="804"/>
    </location>
</feature>
<dbReference type="Pfam" id="PF01644">
    <property type="entry name" value="Chitin_synth_1"/>
    <property type="match status" value="2"/>
</dbReference>
<gene>
    <name evidence="12" type="ORF">Indivirus_2_39</name>
</gene>
<dbReference type="GO" id="GO:0005886">
    <property type="term" value="C:plasma membrane"/>
    <property type="evidence" value="ECO:0007669"/>
    <property type="project" value="UniProtKB-SubCell"/>
</dbReference>
<reference evidence="12" key="1">
    <citation type="journal article" date="2017" name="Science">
        <title>Giant viruses with an expanded complement of translation system components.</title>
        <authorList>
            <person name="Schulz F."/>
            <person name="Yutin N."/>
            <person name="Ivanova N.N."/>
            <person name="Ortega D.R."/>
            <person name="Lee T.K."/>
            <person name="Vierheilig J."/>
            <person name="Daims H."/>
            <person name="Horn M."/>
            <person name="Wagner M."/>
            <person name="Jensen G.J."/>
            <person name="Kyrpides N.C."/>
            <person name="Koonin E.V."/>
            <person name="Woyke T."/>
        </authorList>
    </citation>
    <scope>NUCLEOTIDE SEQUENCE</scope>
    <source>
        <strain evidence="12">ILV1</strain>
    </source>
</reference>